<dbReference type="OrthoDB" id="9775735at2"/>
<dbReference type="Pfam" id="PF02028">
    <property type="entry name" value="BCCT"/>
    <property type="match status" value="1"/>
</dbReference>
<sequence>MADPEEPVSRDPAQPGEPLVTGPDFVEDLPEDEPAPLPAPEGVTDVIDTDYEIGQDNLTDQFVLKFDVHRPVFTISSLIIIGIVLVTLIFQHDLDPFFNGMRDFLTGKLDWFFMLAGNVFVLLCLGLIVSPLGSVRLGGPEATPDFSLLSWFSMLFAAGMGIGLMFYGVSEPMSHFDTSLVGPVIEDGVRTDWAPLMGAPGDELAARRLGMAATIYHWGLHPWATYAVVALALALFSYNKGLPLTMRSVFYPILGERIWGWPGHLIDILAVFATIFGLATSLGFGAQQATAGFNFLFNWPNNNTTMVILIVVVTGIATMSVILGVDKGVKRLSEANMMLAFALLLFVILVGPTLAIFNGFARNLASYAREFLPLSNPFGRTDDNFRHGWTAFYWAWWISWSPFVGMFIARVSRGRTVRQFLISVLLVPALVCVLWMTTFGGTAISLTLGGFEGISDAALELKLFAMLSQLPLVSITSFIGIILVLVFFITSSDSGSLVIDTIAAGGKVNSPVPQRIFWCSLEGLIAIALMLAGGLGALQAMAVSTGFPFTFVLLGACWSIVQGLRNERRKLK</sequence>
<keyword evidence="6 9" id="KW-1133">Transmembrane helix</keyword>
<feature type="transmembrane region" description="Helical" evidence="9">
    <location>
        <begin position="391"/>
        <end position="409"/>
    </location>
</feature>
<evidence type="ECO:0000256" key="8">
    <source>
        <dbReference type="SAM" id="MobiDB-lite"/>
    </source>
</evidence>
<gene>
    <name evidence="10" type="ORF">CYR75_01015</name>
</gene>
<feature type="compositionally biased region" description="Acidic residues" evidence="8">
    <location>
        <begin position="25"/>
        <end position="34"/>
    </location>
</feature>
<proteinExistence type="inferred from homology"/>
<dbReference type="InterPro" id="IPR000060">
    <property type="entry name" value="BCCT_transptr"/>
</dbReference>
<evidence type="ECO:0000256" key="1">
    <source>
        <dbReference type="ARBA" id="ARBA00004651"/>
    </source>
</evidence>
<dbReference type="KEGG" id="paru:CYR75_01015"/>
<evidence type="ECO:0000256" key="7">
    <source>
        <dbReference type="ARBA" id="ARBA00023136"/>
    </source>
</evidence>
<dbReference type="AlphaFoldDB" id="A0A2K9MBS6"/>
<evidence type="ECO:0000256" key="5">
    <source>
        <dbReference type="ARBA" id="ARBA00022692"/>
    </source>
</evidence>
<feature type="transmembrane region" description="Helical" evidence="9">
    <location>
        <begin position="265"/>
        <end position="286"/>
    </location>
</feature>
<dbReference type="PANTHER" id="PTHR30047:SF7">
    <property type="entry name" value="HIGH-AFFINITY CHOLINE TRANSPORT PROTEIN"/>
    <property type="match status" value="1"/>
</dbReference>
<accession>A0A2K9MBS6</accession>
<dbReference type="RefSeq" id="WP_101498447.1">
    <property type="nucleotide sequence ID" value="NZ_CP025583.1"/>
</dbReference>
<dbReference type="PANTHER" id="PTHR30047">
    <property type="entry name" value="HIGH-AFFINITY CHOLINE TRANSPORT PROTEIN-RELATED"/>
    <property type="match status" value="1"/>
</dbReference>
<reference evidence="11" key="1">
    <citation type="submission" date="2017-12" db="EMBL/GenBank/DDBJ databases">
        <title>Genomic analysis of Paracoccus sp. CBA4604.</title>
        <authorList>
            <person name="Roh S.W."/>
            <person name="Kim J.Y."/>
            <person name="Kim J.S."/>
        </authorList>
    </citation>
    <scope>NUCLEOTIDE SEQUENCE [LARGE SCALE GENOMIC DNA]</scope>
    <source>
        <strain evidence="11">CBA4604</strain>
    </source>
</reference>
<evidence type="ECO:0000256" key="6">
    <source>
        <dbReference type="ARBA" id="ARBA00022989"/>
    </source>
</evidence>
<dbReference type="GO" id="GO:0005886">
    <property type="term" value="C:plasma membrane"/>
    <property type="evidence" value="ECO:0007669"/>
    <property type="project" value="UniProtKB-SubCell"/>
</dbReference>
<feature type="transmembrane region" description="Helical" evidence="9">
    <location>
        <begin position="516"/>
        <end position="540"/>
    </location>
</feature>
<dbReference type="GO" id="GO:0022857">
    <property type="term" value="F:transmembrane transporter activity"/>
    <property type="evidence" value="ECO:0007669"/>
    <property type="project" value="InterPro"/>
</dbReference>
<keyword evidence="3" id="KW-0813">Transport</keyword>
<keyword evidence="4" id="KW-1003">Cell membrane</keyword>
<feature type="transmembrane region" description="Helical" evidence="9">
    <location>
        <begin position="306"/>
        <end position="325"/>
    </location>
</feature>
<feature type="transmembrane region" description="Helical" evidence="9">
    <location>
        <begin position="72"/>
        <end position="91"/>
    </location>
</feature>
<feature type="transmembrane region" description="Helical" evidence="9">
    <location>
        <begin position="421"/>
        <end position="444"/>
    </location>
</feature>
<keyword evidence="11" id="KW-1185">Reference proteome</keyword>
<organism evidence="10 11">
    <name type="scientific">Paracoccus jeotgali</name>
    <dbReference type="NCBI Taxonomy" id="2065379"/>
    <lineage>
        <taxon>Bacteria</taxon>
        <taxon>Pseudomonadati</taxon>
        <taxon>Pseudomonadota</taxon>
        <taxon>Alphaproteobacteria</taxon>
        <taxon>Rhodobacterales</taxon>
        <taxon>Paracoccaceae</taxon>
        <taxon>Paracoccus</taxon>
    </lineage>
</organism>
<comment type="similarity">
    <text evidence="2">Belongs to the BCCT transporter (TC 2.A.15) family.</text>
</comment>
<evidence type="ECO:0000256" key="2">
    <source>
        <dbReference type="ARBA" id="ARBA00005658"/>
    </source>
</evidence>
<evidence type="ECO:0000256" key="9">
    <source>
        <dbReference type="SAM" id="Phobius"/>
    </source>
</evidence>
<comment type="subcellular location">
    <subcellularLocation>
        <location evidence="1">Cell membrane</location>
        <topology evidence="1">Multi-pass membrane protein</topology>
    </subcellularLocation>
</comment>
<feature type="transmembrane region" description="Helical" evidence="9">
    <location>
        <begin position="111"/>
        <end position="134"/>
    </location>
</feature>
<protein>
    <submittedName>
        <fullName evidence="10">BCCT transporter</fullName>
    </submittedName>
</protein>
<evidence type="ECO:0000313" key="11">
    <source>
        <dbReference type="Proteomes" id="UP000234882"/>
    </source>
</evidence>
<feature type="transmembrane region" description="Helical" evidence="9">
    <location>
        <begin position="337"/>
        <end position="357"/>
    </location>
</feature>
<dbReference type="EMBL" id="CP025583">
    <property type="protein sequence ID" value="AUM73063.1"/>
    <property type="molecule type" value="Genomic_DNA"/>
</dbReference>
<name>A0A2K9MBS6_9RHOB</name>
<feature type="transmembrane region" description="Helical" evidence="9">
    <location>
        <begin position="546"/>
        <end position="564"/>
    </location>
</feature>
<dbReference type="NCBIfam" id="TIGR00842">
    <property type="entry name" value="bcct"/>
    <property type="match status" value="1"/>
</dbReference>
<feature type="transmembrane region" description="Helical" evidence="9">
    <location>
        <begin position="220"/>
        <end position="238"/>
    </location>
</feature>
<evidence type="ECO:0000256" key="3">
    <source>
        <dbReference type="ARBA" id="ARBA00022448"/>
    </source>
</evidence>
<dbReference type="Proteomes" id="UP000234882">
    <property type="component" value="Chromosome"/>
</dbReference>
<evidence type="ECO:0000256" key="4">
    <source>
        <dbReference type="ARBA" id="ARBA00022475"/>
    </source>
</evidence>
<keyword evidence="7 9" id="KW-0472">Membrane</keyword>
<feature type="transmembrane region" description="Helical" evidence="9">
    <location>
        <begin position="146"/>
        <end position="169"/>
    </location>
</feature>
<keyword evidence="5 9" id="KW-0812">Transmembrane</keyword>
<evidence type="ECO:0000313" key="10">
    <source>
        <dbReference type="EMBL" id="AUM73063.1"/>
    </source>
</evidence>
<feature type="region of interest" description="Disordered" evidence="8">
    <location>
        <begin position="1"/>
        <end position="41"/>
    </location>
</feature>
<feature type="transmembrane region" description="Helical" evidence="9">
    <location>
        <begin position="464"/>
        <end position="489"/>
    </location>
</feature>